<feature type="domain" description="Transcriptional regulator SbtR-like C-terminal" evidence="1">
    <location>
        <begin position="5"/>
        <end position="88"/>
    </location>
</feature>
<dbReference type="EMBL" id="BLAD01000060">
    <property type="protein sequence ID" value="GES02610.1"/>
    <property type="molecule type" value="Genomic_DNA"/>
</dbReference>
<reference evidence="2 3" key="1">
    <citation type="submission" date="2019-10" db="EMBL/GenBank/DDBJ databases">
        <title>Whole genome shotgun sequence of Acrocarpospora corrugata NBRC 13972.</title>
        <authorList>
            <person name="Ichikawa N."/>
            <person name="Kimura A."/>
            <person name="Kitahashi Y."/>
            <person name="Komaki H."/>
            <person name="Oguchi A."/>
        </authorList>
    </citation>
    <scope>NUCLEOTIDE SEQUENCE [LARGE SCALE GENOMIC DNA]</scope>
    <source>
        <strain evidence="2 3">NBRC 13972</strain>
    </source>
</reference>
<accession>A0A5M3W2Z9</accession>
<dbReference type="InterPro" id="IPR049445">
    <property type="entry name" value="TetR_SbtR-like_C"/>
</dbReference>
<keyword evidence="3" id="KW-1185">Reference proteome</keyword>
<dbReference type="SUPFAM" id="SSF48498">
    <property type="entry name" value="Tetracyclin repressor-like, C-terminal domain"/>
    <property type="match status" value="1"/>
</dbReference>
<dbReference type="Pfam" id="PF21597">
    <property type="entry name" value="TetR_C_43"/>
    <property type="match status" value="1"/>
</dbReference>
<sequence>MAGKPGMALALKSIVTSTDATAVQDSHDRVYAALGQLIEAGQRAGVIRADASSEDLANGLSGVSLANSQPGTGERANRLIVLLVDGLRYNATPHRATAR</sequence>
<comment type="caution">
    <text evidence="2">The sequence shown here is derived from an EMBL/GenBank/DDBJ whole genome shotgun (WGS) entry which is preliminary data.</text>
</comment>
<evidence type="ECO:0000259" key="1">
    <source>
        <dbReference type="Pfam" id="PF21597"/>
    </source>
</evidence>
<dbReference type="AlphaFoldDB" id="A0A5M3W2Z9"/>
<dbReference type="Proteomes" id="UP000334990">
    <property type="component" value="Unassembled WGS sequence"/>
</dbReference>
<dbReference type="InterPro" id="IPR036271">
    <property type="entry name" value="Tet_transcr_reg_TetR-rel_C_sf"/>
</dbReference>
<protein>
    <recommendedName>
        <fullName evidence="1">Transcriptional regulator SbtR-like C-terminal domain-containing protein</fullName>
    </recommendedName>
</protein>
<evidence type="ECO:0000313" key="2">
    <source>
        <dbReference type="EMBL" id="GES02610.1"/>
    </source>
</evidence>
<organism evidence="2 3">
    <name type="scientific">Acrocarpospora corrugata</name>
    <dbReference type="NCBI Taxonomy" id="35763"/>
    <lineage>
        <taxon>Bacteria</taxon>
        <taxon>Bacillati</taxon>
        <taxon>Actinomycetota</taxon>
        <taxon>Actinomycetes</taxon>
        <taxon>Streptosporangiales</taxon>
        <taxon>Streptosporangiaceae</taxon>
        <taxon>Acrocarpospora</taxon>
    </lineage>
</organism>
<gene>
    <name evidence="2" type="ORF">Acor_46760</name>
</gene>
<proteinExistence type="predicted"/>
<dbReference type="OrthoDB" id="9795011at2"/>
<dbReference type="RefSeq" id="WP_155338826.1">
    <property type="nucleotide sequence ID" value="NZ_BAAABN010000019.1"/>
</dbReference>
<evidence type="ECO:0000313" key="3">
    <source>
        <dbReference type="Proteomes" id="UP000334990"/>
    </source>
</evidence>
<dbReference type="Gene3D" id="1.10.357.10">
    <property type="entry name" value="Tetracycline Repressor, domain 2"/>
    <property type="match status" value="1"/>
</dbReference>
<name>A0A5M3W2Z9_9ACTN</name>